<keyword evidence="2" id="KW-0238">DNA-binding</keyword>
<keyword evidence="3" id="KW-0804">Transcription</keyword>
<name>A0AA86JJM0_9BURK</name>
<dbReference type="RefSeq" id="WP_130556810.1">
    <property type="nucleotide sequence ID" value="NZ_AP028947.1"/>
</dbReference>
<dbReference type="Gene3D" id="1.10.10.60">
    <property type="entry name" value="Homeodomain-like"/>
    <property type="match status" value="1"/>
</dbReference>
<keyword evidence="6" id="KW-1185">Reference proteome</keyword>
<dbReference type="Pfam" id="PF12833">
    <property type="entry name" value="HTH_18"/>
    <property type="match status" value="1"/>
</dbReference>
<dbReference type="GO" id="GO:0003700">
    <property type="term" value="F:DNA-binding transcription factor activity"/>
    <property type="evidence" value="ECO:0007669"/>
    <property type="project" value="InterPro"/>
</dbReference>
<sequence>MSHKSVQSICLLPTGEFKLHDLVSSNSIYLAYVDEYLRELGEDSEFVFKAAGVDNIEQLRQVPRVPTEVMAKVYERVYRNPRLGGFFIKLGERIPLTAHGNLGVAFLVSPNIRTILQMLQRFTAIAIPWVNIQLDESPHQATINIQISAGSADFKAALVESIVIHIAHHLCNLLPSGHLPCALEFQHSQPEYVEDFYHHVAGEVRFNAARNCVVYPMAVLSVPVKTADRLNQGVLEQQCAEELRLLQKQTSQAQLVRGLIVQNLSASPTIQWVARQMSTSERSLRRRLQEEGESFRNLLAQVRHEEACRHLRETDWRIERIAKQLGYSETASFSLAFREVAGVSPRQWREQSS</sequence>
<accession>A0AA86JJM0</accession>
<dbReference type="KEGG" id="lto:RGQ30_11580"/>
<evidence type="ECO:0000256" key="2">
    <source>
        <dbReference type="ARBA" id="ARBA00023125"/>
    </source>
</evidence>
<dbReference type="AlphaFoldDB" id="A0AA86JJM0"/>
<gene>
    <name evidence="5" type="ORF">RGQ30_11580</name>
</gene>
<evidence type="ECO:0000313" key="5">
    <source>
        <dbReference type="EMBL" id="BET25657.1"/>
    </source>
</evidence>
<protein>
    <submittedName>
        <fullName evidence="5">AraC family transcriptional regulator</fullName>
    </submittedName>
</protein>
<evidence type="ECO:0000313" key="6">
    <source>
        <dbReference type="Proteomes" id="UP001329151"/>
    </source>
</evidence>
<reference evidence="5 6" key="1">
    <citation type="submission" date="2023-10" db="EMBL/GenBank/DDBJ databases">
        <title>Complete Genome Sequence of Limnobacter thiooxidans CS-K2T, Isolated from freshwater lake sediments in Bavaria, Germany.</title>
        <authorList>
            <person name="Naruki M."/>
            <person name="Watanabe A."/>
            <person name="Warashina T."/>
            <person name="Morita T."/>
            <person name="Arakawa K."/>
        </authorList>
    </citation>
    <scope>NUCLEOTIDE SEQUENCE [LARGE SCALE GENOMIC DNA]</scope>
    <source>
        <strain evidence="5 6">CS-K2</strain>
    </source>
</reference>
<feature type="domain" description="HTH araC/xylS-type" evidence="4">
    <location>
        <begin position="254"/>
        <end position="351"/>
    </location>
</feature>
<dbReference type="Pfam" id="PF12625">
    <property type="entry name" value="Arabinose_bd"/>
    <property type="match status" value="1"/>
</dbReference>
<dbReference type="InterPro" id="IPR020449">
    <property type="entry name" value="Tscrpt_reg_AraC-type_HTH"/>
</dbReference>
<dbReference type="GO" id="GO:0000976">
    <property type="term" value="F:transcription cis-regulatory region binding"/>
    <property type="evidence" value="ECO:0007669"/>
    <property type="project" value="TreeGrafter"/>
</dbReference>
<dbReference type="SMART" id="SM00342">
    <property type="entry name" value="HTH_ARAC"/>
    <property type="match status" value="1"/>
</dbReference>
<dbReference type="PANTHER" id="PTHR47894:SF1">
    <property type="entry name" value="HTH-TYPE TRANSCRIPTIONAL REGULATOR VQSM"/>
    <property type="match status" value="1"/>
</dbReference>
<dbReference type="PROSITE" id="PS01124">
    <property type="entry name" value="HTH_ARAC_FAMILY_2"/>
    <property type="match status" value="1"/>
</dbReference>
<keyword evidence="1" id="KW-0805">Transcription regulation</keyword>
<dbReference type="InterPro" id="IPR009057">
    <property type="entry name" value="Homeodomain-like_sf"/>
</dbReference>
<dbReference type="GO" id="GO:0005829">
    <property type="term" value="C:cytosol"/>
    <property type="evidence" value="ECO:0007669"/>
    <property type="project" value="TreeGrafter"/>
</dbReference>
<dbReference type="SUPFAM" id="SSF46689">
    <property type="entry name" value="Homeodomain-like"/>
    <property type="match status" value="1"/>
</dbReference>
<dbReference type="InterPro" id="IPR018060">
    <property type="entry name" value="HTH_AraC"/>
</dbReference>
<evidence type="ECO:0000259" key="4">
    <source>
        <dbReference type="PROSITE" id="PS01124"/>
    </source>
</evidence>
<evidence type="ECO:0000256" key="1">
    <source>
        <dbReference type="ARBA" id="ARBA00023015"/>
    </source>
</evidence>
<dbReference type="PRINTS" id="PR00032">
    <property type="entry name" value="HTHARAC"/>
</dbReference>
<evidence type="ECO:0000256" key="3">
    <source>
        <dbReference type="ARBA" id="ARBA00023163"/>
    </source>
</evidence>
<dbReference type="EMBL" id="AP028947">
    <property type="protein sequence ID" value="BET25657.1"/>
    <property type="molecule type" value="Genomic_DNA"/>
</dbReference>
<dbReference type="Proteomes" id="UP001329151">
    <property type="component" value="Chromosome"/>
</dbReference>
<proteinExistence type="predicted"/>
<dbReference type="PANTHER" id="PTHR47894">
    <property type="entry name" value="HTH-TYPE TRANSCRIPTIONAL REGULATOR GADX"/>
    <property type="match status" value="1"/>
</dbReference>
<dbReference type="InterPro" id="IPR032687">
    <property type="entry name" value="AraC-type_N"/>
</dbReference>
<organism evidence="5 6">
    <name type="scientific">Limnobacter thiooxidans</name>
    <dbReference type="NCBI Taxonomy" id="131080"/>
    <lineage>
        <taxon>Bacteria</taxon>
        <taxon>Pseudomonadati</taxon>
        <taxon>Pseudomonadota</taxon>
        <taxon>Betaproteobacteria</taxon>
        <taxon>Burkholderiales</taxon>
        <taxon>Burkholderiaceae</taxon>
        <taxon>Limnobacter</taxon>
    </lineage>
</organism>